<sequence length="373" mass="41885">MHINAHFDSGNIDVQSAENPSDIRLRIRMDEGDEHGQWFFFQLSDVRGEACTISIENAGEMSYPAGFENYRVVASTDLSNWFRIDTAFDGTALSWRHTPETDTTWFAYFAPYTYDRHQRLIGRAQAAPGVRAEVLCPTPDGHAVTLLRFGEPAANKKSCWVIARQHPGESMAEWWAEGFVNRLLDPEDAVARALLERAVVYVVPSMNPDGAVRGHLRCNAHGVNLNRAWKDPDETHSPEVYFTRRRMHETGVDFFMDVHGDEALPYNFVAGGEGVPSWTEAMNQQFQAFKNRLAAITPDFQTTYGYPVSPPASSDLRKATDYVTETFGCLAMTLEMPFKDAANHPVPEIGWSPGRCQRLGASCLDAIWQTLDD</sequence>
<proteinExistence type="inferred from homology"/>
<protein>
    <submittedName>
        <fullName evidence="4">Carboxypeptidase family protein</fullName>
    </submittedName>
</protein>
<dbReference type="CDD" id="cd06234">
    <property type="entry name" value="M14_PaCCP-like"/>
    <property type="match status" value="1"/>
</dbReference>
<comment type="caution">
    <text evidence="4">The sequence shown here is derived from an EMBL/GenBank/DDBJ whole genome shotgun (WGS) entry which is preliminary data.</text>
</comment>
<dbReference type="Gene3D" id="3.40.630.10">
    <property type="entry name" value="Zn peptidases"/>
    <property type="match status" value="1"/>
</dbReference>
<evidence type="ECO:0000256" key="1">
    <source>
        <dbReference type="ARBA" id="ARBA00001947"/>
    </source>
</evidence>
<dbReference type="AlphaFoldDB" id="A0A5N0T8I3"/>
<dbReference type="RefSeq" id="WP_150864761.1">
    <property type="nucleotide sequence ID" value="NZ_VYXP01000007.1"/>
</dbReference>
<dbReference type="InterPro" id="IPR000834">
    <property type="entry name" value="Peptidase_M14"/>
</dbReference>
<organism evidence="4 5">
    <name type="scientific">Marinihelvus fidelis</name>
    <dbReference type="NCBI Taxonomy" id="2613842"/>
    <lineage>
        <taxon>Bacteria</taxon>
        <taxon>Pseudomonadati</taxon>
        <taxon>Pseudomonadota</taxon>
        <taxon>Gammaproteobacteria</taxon>
        <taxon>Chromatiales</taxon>
        <taxon>Wenzhouxiangellaceae</taxon>
        <taxon>Marinihelvus</taxon>
    </lineage>
</organism>
<feature type="domain" description="Peptidase M14" evidence="3">
    <location>
        <begin position="110"/>
        <end position="373"/>
    </location>
</feature>
<keyword evidence="5" id="KW-1185">Reference proteome</keyword>
<dbReference type="GO" id="GO:0006508">
    <property type="term" value="P:proteolysis"/>
    <property type="evidence" value="ECO:0007669"/>
    <property type="project" value="InterPro"/>
</dbReference>
<feature type="active site" description="Proton donor/acceptor" evidence="2">
    <location>
        <position position="335"/>
    </location>
</feature>
<comment type="cofactor">
    <cofactor evidence="1">
        <name>Zn(2+)</name>
        <dbReference type="ChEBI" id="CHEBI:29105"/>
    </cofactor>
</comment>
<dbReference type="PANTHER" id="PTHR12756">
    <property type="entry name" value="CYTOSOLIC CARBOXYPEPTIDASE"/>
    <property type="match status" value="1"/>
</dbReference>
<dbReference type="InterPro" id="IPR040626">
    <property type="entry name" value="Pepdidase_M14_N"/>
</dbReference>
<keyword evidence="4" id="KW-0378">Hydrolase</keyword>
<dbReference type="Pfam" id="PF18027">
    <property type="entry name" value="Pepdidase_M14_N"/>
    <property type="match status" value="1"/>
</dbReference>
<dbReference type="Gene3D" id="2.60.40.3120">
    <property type="match status" value="1"/>
</dbReference>
<keyword evidence="4" id="KW-0645">Protease</keyword>
<keyword evidence="4" id="KW-0121">Carboxypeptidase</keyword>
<dbReference type="PROSITE" id="PS52035">
    <property type="entry name" value="PEPTIDASE_M14"/>
    <property type="match status" value="1"/>
</dbReference>
<comment type="similarity">
    <text evidence="2">Belongs to the peptidase M14 family.</text>
</comment>
<evidence type="ECO:0000259" key="3">
    <source>
        <dbReference type="PROSITE" id="PS52035"/>
    </source>
</evidence>
<dbReference type="Pfam" id="PF00246">
    <property type="entry name" value="Peptidase_M14"/>
    <property type="match status" value="1"/>
</dbReference>
<dbReference type="GO" id="GO:0008270">
    <property type="term" value="F:zinc ion binding"/>
    <property type="evidence" value="ECO:0007669"/>
    <property type="project" value="InterPro"/>
</dbReference>
<evidence type="ECO:0000313" key="4">
    <source>
        <dbReference type="EMBL" id="KAA9130457.1"/>
    </source>
</evidence>
<dbReference type="SUPFAM" id="SSF53187">
    <property type="entry name" value="Zn-dependent exopeptidases"/>
    <property type="match status" value="1"/>
</dbReference>
<evidence type="ECO:0000256" key="2">
    <source>
        <dbReference type="PROSITE-ProRule" id="PRU01379"/>
    </source>
</evidence>
<dbReference type="PANTHER" id="PTHR12756:SF11">
    <property type="entry name" value="CYTOSOLIC CARBOXYPEPTIDASE 1"/>
    <property type="match status" value="1"/>
</dbReference>
<evidence type="ECO:0000313" key="5">
    <source>
        <dbReference type="Proteomes" id="UP000325372"/>
    </source>
</evidence>
<name>A0A5N0T8I3_9GAMM</name>
<dbReference type="EMBL" id="VYXP01000007">
    <property type="protein sequence ID" value="KAA9130457.1"/>
    <property type="molecule type" value="Genomic_DNA"/>
</dbReference>
<gene>
    <name evidence="4" type="ORF">F3N42_12200</name>
</gene>
<dbReference type="Proteomes" id="UP000325372">
    <property type="component" value="Unassembled WGS sequence"/>
</dbReference>
<dbReference type="GO" id="GO:0004181">
    <property type="term" value="F:metallocarboxypeptidase activity"/>
    <property type="evidence" value="ECO:0007669"/>
    <property type="project" value="InterPro"/>
</dbReference>
<dbReference type="InterPro" id="IPR050821">
    <property type="entry name" value="Cytosolic_carboxypeptidase"/>
</dbReference>
<reference evidence="4 5" key="1">
    <citation type="submission" date="2019-09" db="EMBL/GenBank/DDBJ databases">
        <title>Wenzhouxiangella sp. Genome sequencing and assembly.</title>
        <authorList>
            <person name="Zhang R."/>
        </authorList>
    </citation>
    <scope>NUCLEOTIDE SEQUENCE [LARGE SCALE GENOMIC DNA]</scope>
    <source>
        <strain evidence="4 5">W260</strain>
    </source>
</reference>
<accession>A0A5N0T8I3</accession>